<evidence type="ECO:0000256" key="9">
    <source>
        <dbReference type="ARBA" id="ARBA00047493"/>
    </source>
</evidence>
<keyword evidence="3 11" id="KW-0436">Ligase</keyword>
<dbReference type="InterPro" id="IPR036565">
    <property type="entry name" value="Mur-like_cat_sf"/>
</dbReference>
<sequence length="484" mass="52112">MTDFDRLVYDTISLAYRSFNRVKGRIAGKPDREVRHPEWTRRLLDEFGKPDDGALNVMVTGSKGKGSHATLLAGILQKLGFRVGLFTGPHLVDFMERFRVNGQPISEADFVRYMQAVAAAADALDVPAAQYIGPVGLLSVVAALWFRDEQTDVNVFECGRGALHDDVNQIVHQGAVVAPVFLEHVRELGPTLGDVAREKAGVVTTETRWVVSSAQLEEPMAALQAASRSVGAPLYVLHRDFAVHERPGEGHVEVTVRVADREGVLHIPRIAGYMTANAAVAWIAAQQVLAMHPKRRGTAPQARAAGAPTGLAPGCAAPNAASPVAVPLDLTGLRFPGRMQVVRSRPLTLVDGTIHAESAKYVRAWVEQCRPAKVGCIVGIPQEKDIAGVLAVLAPAVDFFIATKAQNPHLVFSHDWVRDSSARGLDVAATDRLEDAVHLADARLGANDVLLVVGTQSLVGEALAWFRAPTRRLWSDTPEGGARA</sequence>
<accession>A0ABT9XG00</accession>
<keyword evidence="12" id="KW-1185">Reference proteome</keyword>
<keyword evidence="7" id="KW-0460">Magnesium</keyword>
<dbReference type="GO" id="GO:0004326">
    <property type="term" value="F:tetrahydrofolylpolyglutamate synthase activity"/>
    <property type="evidence" value="ECO:0007669"/>
    <property type="project" value="UniProtKB-EC"/>
</dbReference>
<dbReference type="Gene3D" id="3.40.1190.10">
    <property type="entry name" value="Mur-like, catalytic domain"/>
    <property type="match status" value="1"/>
</dbReference>
<proteinExistence type="inferred from homology"/>
<dbReference type="InterPro" id="IPR004101">
    <property type="entry name" value="Mur_ligase_C"/>
</dbReference>
<evidence type="ECO:0000256" key="6">
    <source>
        <dbReference type="ARBA" id="ARBA00022840"/>
    </source>
</evidence>
<evidence type="ECO:0000256" key="5">
    <source>
        <dbReference type="ARBA" id="ARBA00022741"/>
    </source>
</evidence>
<evidence type="ECO:0000259" key="10">
    <source>
        <dbReference type="Pfam" id="PF02875"/>
    </source>
</evidence>
<dbReference type="PANTHER" id="PTHR11136">
    <property type="entry name" value="FOLYLPOLYGLUTAMATE SYNTHASE-RELATED"/>
    <property type="match status" value="1"/>
</dbReference>
<keyword evidence="4" id="KW-0479">Metal-binding</keyword>
<comment type="similarity">
    <text evidence="1">Belongs to the folylpolyglutamate synthase family.</text>
</comment>
<dbReference type="Proteomes" id="UP001232973">
    <property type="component" value="Unassembled WGS sequence"/>
</dbReference>
<comment type="catalytic activity">
    <reaction evidence="9">
        <text>(6S)-5,6,7,8-tetrahydrofolyl-(gamma-L-Glu)(n) + L-glutamate + ATP = (6S)-5,6,7,8-tetrahydrofolyl-(gamma-L-Glu)(n+1) + ADP + phosphate + H(+)</text>
        <dbReference type="Rhea" id="RHEA:10580"/>
        <dbReference type="Rhea" id="RHEA-COMP:14738"/>
        <dbReference type="Rhea" id="RHEA-COMP:14740"/>
        <dbReference type="ChEBI" id="CHEBI:15378"/>
        <dbReference type="ChEBI" id="CHEBI:29985"/>
        <dbReference type="ChEBI" id="CHEBI:30616"/>
        <dbReference type="ChEBI" id="CHEBI:43474"/>
        <dbReference type="ChEBI" id="CHEBI:141005"/>
        <dbReference type="ChEBI" id="CHEBI:456216"/>
        <dbReference type="EC" id="6.3.2.17"/>
    </reaction>
</comment>
<dbReference type="GO" id="GO:0008841">
    <property type="term" value="F:dihydrofolate synthase activity"/>
    <property type="evidence" value="ECO:0007669"/>
    <property type="project" value="UniProtKB-EC"/>
</dbReference>
<comment type="caution">
    <text evidence="11">The sequence shown here is derived from an EMBL/GenBank/DDBJ whole genome shotgun (WGS) entry which is preliminary data.</text>
</comment>
<dbReference type="EC" id="6.3.2.17" evidence="2"/>
<dbReference type="PANTHER" id="PTHR11136:SF0">
    <property type="entry name" value="DIHYDROFOLATE SYNTHETASE-RELATED"/>
    <property type="match status" value="1"/>
</dbReference>
<evidence type="ECO:0000256" key="8">
    <source>
        <dbReference type="ARBA" id="ARBA00030592"/>
    </source>
</evidence>
<evidence type="ECO:0000256" key="2">
    <source>
        <dbReference type="ARBA" id="ARBA00013025"/>
    </source>
</evidence>
<organism evidence="11 12">
    <name type="scientific">Alicyclobacillus cycloheptanicus</name>
    <dbReference type="NCBI Taxonomy" id="1457"/>
    <lineage>
        <taxon>Bacteria</taxon>
        <taxon>Bacillati</taxon>
        <taxon>Bacillota</taxon>
        <taxon>Bacilli</taxon>
        <taxon>Bacillales</taxon>
        <taxon>Alicyclobacillaceae</taxon>
        <taxon>Alicyclobacillus</taxon>
    </lineage>
</organism>
<keyword evidence="5" id="KW-0547">Nucleotide-binding</keyword>
<evidence type="ECO:0000313" key="11">
    <source>
        <dbReference type="EMBL" id="MDQ0189224.1"/>
    </source>
</evidence>
<protein>
    <recommendedName>
        <fullName evidence="2">tetrahydrofolate synthase</fullName>
        <ecNumber evidence="2">6.3.2.17</ecNumber>
    </recommendedName>
    <alternativeName>
        <fullName evidence="8">Tetrahydrofolylpolyglutamate synthase</fullName>
    </alternativeName>
</protein>
<dbReference type="Gene3D" id="3.90.190.20">
    <property type="entry name" value="Mur ligase, C-terminal domain"/>
    <property type="match status" value="1"/>
</dbReference>
<evidence type="ECO:0000313" key="12">
    <source>
        <dbReference type="Proteomes" id="UP001232973"/>
    </source>
</evidence>
<evidence type="ECO:0000256" key="3">
    <source>
        <dbReference type="ARBA" id="ARBA00022598"/>
    </source>
</evidence>
<dbReference type="EMBL" id="JAUSTP010000005">
    <property type="protein sequence ID" value="MDQ0189224.1"/>
    <property type="molecule type" value="Genomic_DNA"/>
</dbReference>
<dbReference type="Pfam" id="PF02875">
    <property type="entry name" value="Mur_ligase_C"/>
    <property type="match status" value="1"/>
</dbReference>
<evidence type="ECO:0000256" key="4">
    <source>
        <dbReference type="ARBA" id="ARBA00022723"/>
    </source>
</evidence>
<dbReference type="InterPro" id="IPR036615">
    <property type="entry name" value="Mur_ligase_C_dom_sf"/>
</dbReference>
<dbReference type="InterPro" id="IPR001645">
    <property type="entry name" value="Folylpolyglutamate_synth"/>
</dbReference>
<feature type="domain" description="Mur ligase C-terminal" evidence="10">
    <location>
        <begin position="337"/>
        <end position="454"/>
    </location>
</feature>
<gene>
    <name evidence="11" type="ORF">J2S03_001040</name>
</gene>
<dbReference type="RefSeq" id="WP_274455080.1">
    <property type="nucleotide sequence ID" value="NZ_CP067097.1"/>
</dbReference>
<keyword evidence="6" id="KW-0067">ATP-binding</keyword>
<evidence type="ECO:0000256" key="1">
    <source>
        <dbReference type="ARBA" id="ARBA00008276"/>
    </source>
</evidence>
<name>A0ABT9XG00_9BACL</name>
<dbReference type="SUPFAM" id="SSF53623">
    <property type="entry name" value="MurD-like peptide ligases, catalytic domain"/>
    <property type="match status" value="1"/>
</dbReference>
<evidence type="ECO:0000256" key="7">
    <source>
        <dbReference type="ARBA" id="ARBA00022842"/>
    </source>
</evidence>
<reference evidence="11 12" key="1">
    <citation type="submission" date="2023-07" db="EMBL/GenBank/DDBJ databases">
        <title>Genomic Encyclopedia of Type Strains, Phase IV (KMG-IV): sequencing the most valuable type-strain genomes for metagenomic binning, comparative biology and taxonomic classification.</title>
        <authorList>
            <person name="Goeker M."/>
        </authorList>
    </citation>
    <scope>NUCLEOTIDE SEQUENCE [LARGE SCALE GENOMIC DNA]</scope>
    <source>
        <strain evidence="11 12">DSM 4006</strain>
    </source>
</reference>
<dbReference type="SUPFAM" id="SSF53244">
    <property type="entry name" value="MurD-like peptide ligases, peptide-binding domain"/>
    <property type="match status" value="1"/>
</dbReference>